<gene>
    <name evidence="14" type="primary">btuB_2</name>
    <name evidence="14" type="ORF">PSEHALCIP103_00194</name>
</gene>
<dbReference type="InterPro" id="IPR039426">
    <property type="entry name" value="TonB-dep_rcpt-like"/>
</dbReference>
<feature type="chain" id="PRO_5040780995" evidence="11">
    <location>
        <begin position="31"/>
        <end position="925"/>
    </location>
</feature>
<dbReference type="InterPro" id="IPR036942">
    <property type="entry name" value="Beta-barrel_TonB_sf"/>
</dbReference>
<feature type="compositionally biased region" description="Polar residues" evidence="10">
    <location>
        <begin position="536"/>
        <end position="550"/>
    </location>
</feature>
<evidence type="ECO:0000256" key="9">
    <source>
        <dbReference type="RuleBase" id="RU003357"/>
    </source>
</evidence>
<dbReference type="PROSITE" id="PS52016">
    <property type="entry name" value="TONB_DEPENDENT_REC_3"/>
    <property type="match status" value="1"/>
</dbReference>
<dbReference type="EMBL" id="CAMAPB010000002">
    <property type="protein sequence ID" value="CAH9050447.1"/>
    <property type="molecule type" value="Genomic_DNA"/>
</dbReference>
<accession>A0A9W4QRV1</accession>
<evidence type="ECO:0000256" key="11">
    <source>
        <dbReference type="SAM" id="SignalP"/>
    </source>
</evidence>
<dbReference type="PANTHER" id="PTHR47234">
    <property type="match status" value="1"/>
</dbReference>
<protein>
    <submittedName>
        <fullName evidence="14">Vitamin B12 transporter BtuB</fullName>
    </submittedName>
</protein>
<dbReference type="AlphaFoldDB" id="A0A9W4QRV1"/>
<dbReference type="InterPro" id="IPR037066">
    <property type="entry name" value="Plug_dom_sf"/>
</dbReference>
<reference evidence="14" key="1">
    <citation type="submission" date="2022-07" db="EMBL/GenBank/DDBJ databases">
        <authorList>
            <person name="Criscuolo A."/>
        </authorList>
    </citation>
    <scope>NUCLEOTIDE SEQUENCE</scope>
    <source>
        <strain evidence="14">CIP103197</strain>
    </source>
</reference>
<comment type="subcellular location">
    <subcellularLocation>
        <location evidence="1 8">Cell outer membrane</location>
        <topology evidence="1 8">Multi-pass membrane protein</topology>
    </subcellularLocation>
</comment>
<evidence type="ECO:0000256" key="3">
    <source>
        <dbReference type="ARBA" id="ARBA00022452"/>
    </source>
</evidence>
<evidence type="ECO:0000256" key="10">
    <source>
        <dbReference type="SAM" id="MobiDB-lite"/>
    </source>
</evidence>
<dbReference type="GO" id="GO:0009279">
    <property type="term" value="C:cell outer membrane"/>
    <property type="evidence" value="ECO:0007669"/>
    <property type="project" value="UniProtKB-SubCell"/>
</dbReference>
<dbReference type="Pfam" id="PF00593">
    <property type="entry name" value="TonB_dep_Rec_b-barrel"/>
    <property type="match status" value="1"/>
</dbReference>
<organism evidence="14 15">
    <name type="scientific">Pseudoalteromonas haloplanktis</name>
    <name type="common">Alteromonas haloplanktis</name>
    <dbReference type="NCBI Taxonomy" id="228"/>
    <lineage>
        <taxon>Bacteria</taxon>
        <taxon>Pseudomonadati</taxon>
        <taxon>Pseudomonadota</taxon>
        <taxon>Gammaproteobacteria</taxon>
        <taxon>Alteromonadales</taxon>
        <taxon>Pseudoalteromonadaceae</taxon>
        <taxon>Pseudoalteromonas</taxon>
    </lineage>
</organism>
<keyword evidence="15" id="KW-1185">Reference proteome</keyword>
<dbReference type="RefSeq" id="WP_262975934.1">
    <property type="nucleotide sequence ID" value="NZ_CAMAPB010000002.1"/>
</dbReference>
<comment type="caution">
    <text evidence="14">The sequence shown here is derived from an EMBL/GenBank/DDBJ whole genome shotgun (WGS) entry which is preliminary data.</text>
</comment>
<evidence type="ECO:0000256" key="4">
    <source>
        <dbReference type="ARBA" id="ARBA00022692"/>
    </source>
</evidence>
<feature type="signal peptide" evidence="11">
    <location>
        <begin position="1"/>
        <end position="30"/>
    </location>
</feature>
<dbReference type="Pfam" id="PF07715">
    <property type="entry name" value="Plug"/>
    <property type="match status" value="1"/>
</dbReference>
<feature type="domain" description="TonB-dependent receptor-like beta-barrel" evidence="12">
    <location>
        <begin position="375"/>
        <end position="883"/>
    </location>
</feature>
<keyword evidence="11" id="KW-0732">Signal</keyword>
<evidence type="ECO:0000256" key="7">
    <source>
        <dbReference type="ARBA" id="ARBA00023237"/>
    </source>
</evidence>
<sequence length="925" mass="100359">MLNNKVSKAVRLAIAFGAASTAAFSASSFAAEEGAEKVERIQVTGSRIKRTDLESASPVLVLSRDDLNVSGQLSIGDILQQIPAAGAALNTAFNNGGTGATNMDLRNLGAQRLLVLVNGKRWVSSLGSTVDLNTIPSSAIERVEVVKDGASAIYGSDAIAGVVNIITRKDFEGVEVSVYGGENLKYNDGRQYSADITVGTTSDRGGLMFNASHVTQQEIWAGDRDISSMGNSSTTEKGRLRLTSSAISPDLRDSLLAQGYTENNAGKSNAGFDLVPNGAGSAVGLDSFRDRAGDVYNYAPENYLATPQERNSFYVQAFYDLSDDVRFVSDFMMTNRKSSQLLAAMPLTIGSSFGAAASRVDIHENNIYNPFGETLYGDASRSGVEGYIPFAGQRRFVEAGNRIYRQNDTTYRAMVGLEGGIGDTSWVWDASYIYGKNSQDVLTTGLLNLTRVNQALGDNCNASTSCVPLNLFGGAGSITQDMVDFVTFDSVSREGLELKDYTVNFAGDAFELPAGVVGMAVGFERREESGYDTPDPLTQSGETSGNQRDATSGGFRLDEAYVELSIPVFDGLTIAPAIRFSDHSAYGSNSTAKVGVEYRPMDDLLLRGTWAEGYRAPSISDLYAGNADAYPTLTDPCNSDADTGVVPSLPGCAGVPNGYTQANTQIRETRVSSPDLQPEESESKTFGIVYNPSYVDGLEFKIDYYDIEVENSIGRYGSNRILNECTSGSNASSCDYIDRDANGNIVDLRNFLQNSGTYNVEGIDFYTAYKFDTQYGSFRTSLDLSYVMTNEFDGEDQVGVQYGDAGYPEYKGTFALDWSQGDFDAHWQTRYVDRMQNYYDVVGYTPSFPGMAAEIGSYFVHDVSVGYALDAYNTKISVGVENLFAKEPSPEYINNDYAISTNNFSVTEYDVNMDRFVYVRATIKF</sequence>
<evidence type="ECO:0000259" key="13">
    <source>
        <dbReference type="Pfam" id="PF07715"/>
    </source>
</evidence>
<proteinExistence type="inferred from homology"/>
<keyword evidence="2 8" id="KW-0813">Transport</keyword>
<evidence type="ECO:0000259" key="12">
    <source>
        <dbReference type="Pfam" id="PF00593"/>
    </source>
</evidence>
<feature type="region of interest" description="Disordered" evidence="10">
    <location>
        <begin position="527"/>
        <end position="552"/>
    </location>
</feature>
<name>A0A9W4QRV1_PSEHA</name>
<keyword evidence="5 9" id="KW-0798">TonB box</keyword>
<dbReference type="SUPFAM" id="SSF56935">
    <property type="entry name" value="Porins"/>
    <property type="match status" value="1"/>
</dbReference>
<dbReference type="Gene3D" id="2.40.170.20">
    <property type="entry name" value="TonB-dependent receptor, beta-barrel domain"/>
    <property type="match status" value="1"/>
</dbReference>
<evidence type="ECO:0000256" key="2">
    <source>
        <dbReference type="ARBA" id="ARBA00022448"/>
    </source>
</evidence>
<evidence type="ECO:0000256" key="6">
    <source>
        <dbReference type="ARBA" id="ARBA00023136"/>
    </source>
</evidence>
<comment type="similarity">
    <text evidence="8 9">Belongs to the TonB-dependent receptor family.</text>
</comment>
<evidence type="ECO:0000256" key="5">
    <source>
        <dbReference type="ARBA" id="ARBA00023077"/>
    </source>
</evidence>
<dbReference type="Gene3D" id="2.170.130.10">
    <property type="entry name" value="TonB-dependent receptor, plug domain"/>
    <property type="match status" value="1"/>
</dbReference>
<feature type="domain" description="TonB-dependent receptor plug" evidence="13">
    <location>
        <begin position="54"/>
        <end position="162"/>
    </location>
</feature>
<dbReference type="PANTHER" id="PTHR47234:SF2">
    <property type="entry name" value="TONB-DEPENDENT RECEPTOR"/>
    <property type="match status" value="1"/>
</dbReference>
<keyword evidence="7 8" id="KW-0998">Cell outer membrane</keyword>
<evidence type="ECO:0000256" key="8">
    <source>
        <dbReference type="PROSITE-ProRule" id="PRU01360"/>
    </source>
</evidence>
<keyword evidence="6 8" id="KW-0472">Membrane</keyword>
<dbReference type="Proteomes" id="UP001152447">
    <property type="component" value="Unassembled WGS sequence"/>
</dbReference>
<evidence type="ECO:0000313" key="15">
    <source>
        <dbReference type="Proteomes" id="UP001152447"/>
    </source>
</evidence>
<dbReference type="InterPro" id="IPR012910">
    <property type="entry name" value="Plug_dom"/>
</dbReference>
<evidence type="ECO:0000256" key="1">
    <source>
        <dbReference type="ARBA" id="ARBA00004571"/>
    </source>
</evidence>
<keyword evidence="3 8" id="KW-1134">Transmembrane beta strand</keyword>
<evidence type="ECO:0000313" key="14">
    <source>
        <dbReference type="EMBL" id="CAH9050447.1"/>
    </source>
</evidence>
<dbReference type="InterPro" id="IPR000531">
    <property type="entry name" value="Beta-barrel_TonB"/>
</dbReference>
<keyword evidence="4 8" id="KW-0812">Transmembrane</keyword>